<dbReference type="PANTHER" id="PTHR45453">
    <property type="entry name" value="PHOSPHATE REGULON SENSOR PROTEIN PHOR"/>
    <property type="match status" value="1"/>
</dbReference>
<dbReference type="PANTHER" id="PTHR45453:SF1">
    <property type="entry name" value="PHOSPHATE REGULON SENSOR PROTEIN PHOR"/>
    <property type="match status" value="1"/>
</dbReference>
<sequence length="462" mass="52872">MTLLAFLIGLALGISFWLWQQRQWHRQLKKLLGSLPDDDGVVSMPVMIRLQRKFSQLIRQSQAQKLELQSQQQLLKEMPLGYLLVDSEHQLLWCNQQAQQLLNIQGWEQGKLRLLLEVVRSYELDRLVEQTHLKQQPCQRQWVFYPVYSEGAAIAARQSLSLKASSFPVGENQVAIFIENLQPLVEVTAARNRWVSDLAHELRTPLTSIRLVLEALQERLEPTSKQWCERMMLEADRLANLVAEWLELTQMEQDPSNVIRTKTITLDSLIKSAWQTLEPLAHSKQISLVYCEPEIIWVNADETRLTQVFLNLFDNSIKHSPPCSEIRVEVIQLLRDNLKSLPEAASNNQNQNTSAGETQLYREKKITSDYTSIQIDIIDSGDGFSGSDLPYVFERLYRGDTSRQQPKNALKDLKNTRSSSGSGLGLSIVQQIIQAHNGEIIARNHPQTGGAWLQIKLPYCKN</sequence>
<dbReference type="SMART" id="SM00388">
    <property type="entry name" value="HisKA"/>
    <property type="match status" value="1"/>
</dbReference>
<accession>A0A6B3NCZ8</accession>
<reference evidence="8" key="1">
    <citation type="submission" date="2019-11" db="EMBL/GenBank/DDBJ databases">
        <title>Genomic insights into an expanded diversity of filamentous marine cyanobacteria reveals the extraordinary biosynthetic potential of Moorea and Okeania.</title>
        <authorList>
            <person name="Ferreira Leao T."/>
            <person name="Wang M."/>
            <person name="Moss N."/>
            <person name="Da Silva R."/>
            <person name="Sanders J."/>
            <person name="Nurk S."/>
            <person name="Gurevich A."/>
            <person name="Humphrey G."/>
            <person name="Reher R."/>
            <person name="Zhu Q."/>
            <person name="Belda-Ferre P."/>
            <person name="Glukhov E."/>
            <person name="Rex R."/>
            <person name="Dorrestein P.C."/>
            <person name="Knight R."/>
            <person name="Pevzner P."/>
            <person name="Gerwick W.H."/>
            <person name="Gerwick L."/>
        </authorList>
    </citation>
    <scope>NUCLEOTIDE SEQUENCE</scope>
    <source>
        <strain evidence="8">SIO1C4</strain>
    </source>
</reference>
<comment type="catalytic activity">
    <reaction evidence="1">
        <text>ATP + protein L-histidine = ADP + protein N-phospho-L-histidine.</text>
        <dbReference type="EC" id="2.7.13.3"/>
    </reaction>
</comment>
<protein>
    <recommendedName>
        <fullName evidence="2">histidine kinase</fullName>
        <ecNumber evidence="2">2.7.13.3</ecNumber>
    </recommendedName>
</protein>
<dbReference type="GO" id="GO:0000155">
    <property type="term" value="F:phosphorelay sensor kinase activity"/>
    <property type="evidence" value="ECO:0007669"/>
    <property type="project" value="InterPro"/>
</dbReference>
<proteinExistence type="predicted"/>
<keyword evidence="3" id="KW-0597">Phosphoprotein</keyword>
<evidence type="ECO:0000259" key="7">
    <source>
        <dbReference type="PROSITE" id="PS50109"/>
    </source>
</evidence>
<dbReference type="CDD" id="cd00082">
    <property type="entry name" value="HisKA"/>
    <property type="match status" value="1"/>
</dbReference>
<evidence type="ECO:0000256" key="3">
    <source>
        <dbReference type="ARBA" id="ARBA00022553"/>
    </source>
</evidence>
<dbReference type="SMART" id="SM00387">
    <property type="entry name" value="HATPase_c"/>
    <property type="match status" value="1"/>
</dbReference>
<dbReference type="InterPro" id="IPR003594">
    <property type="entry name" value="HATPase_dom"/>
</dbReference>
<dbReference type="SUPFAM" id="SSF55874">
    <property type="entry name" value="ATPase domain of HSP90 chaperone/DNA topoisomerase II/histidine kinase"/>
    <property type="match status" value="1"/>
</dbReference>
<dbReference type="AlphaFoldDB" id="A0A6B3NCZ8"/>
<dbReference type="Gene3D" id="1.10.287.130">
    <property type="match status" value="1"/>
</dbReference>
<keyword evidence="5" id="KW-0418">Kinase</keyword>
<dbReference type="SUPFAM" id="SSF47384">
    <property type="entry name" value="Homodimeric domain of signal transducing histidine kinase"/>
    <property type="match status" value="1"/>
</dbReference>
<dbReference type="InterPro" id="IPR036890">
    <property type="entry name" value="HATPase_C_sf"/>
</dbReference>
<dbReference type="Pfam" id="PF02518">
    <property type="entry name" value="HATPase_c"/>
    <property type="match status" value="1"/>
</dbReference>
<dbReference type="InterPro" id="IPR050351">
    <property type="entry name" value="BphY/WalK/GraS-like"/>
</dbReference>
<dbReference type="PROSITE" id="PS50109">
    <property type="entry name" value="HIS_KIN"/>
    <property type="match status" value="1"/>
</dbReference>
<dbReference type="Pfam" id="PF00512">
    <property type="entry name" value="HisKA"/>
    <property type="match status" value="1"/>
</dbReference>
<gene>
    <name evidence="8" type="ORF">F6J89_26005</name>
</gene>
<dbReference type="InterPro" id="IPR003661">
    <property type="entry name" value="HisK_dim/P_dom"/>
</dbReference>
<dbReference type="GO" id="GO:0016036">
    <property type="term" value="P:cellular response to phosphate starvation"/>
    <property type="evidence" value="ECO:0007669"/>
    <property type="project" value="TreeGrafter"/>
</dbReference>
<comment type="caution">
    <text evidence="8">The sequence shown here is derived from an EMBL/GenBank/DDBJ whole genome shotgun (WGS) entry which is preliminary data.</text>
</comment>
<dbReference type="Gene3D" id="3.30.565.10">
    <property type="entry name" value="Histidine kinase-like ATPase, C-terminal domain"/>
    <property type="match status" value="1"/>
</dbReference>
<dbReference type="PRINTS" id="PR00344">
    <property type="entry name" value="BCTRLSENSOR"/>
</dbReference>
<dbReference type="GO" id="GO:0005886">
    <property type="term" value="C:plasma membrane"/>
    <property type="evidence" value="ECO:0007669"/>
    <property type="project" value="TreeGrafter"/>
</dbReference>
<evidence type="ECO:0000256" key="6">
    <source>
        <dbReference type="ARBA" id="ARBA00023012"/>
    </source>
</evidence>
<dbReference type="InterPro" id="IPR005467">
    <property type="entry name" value="His_kinase_dom"/>
</dbReference>
<dbReference type="GO" id="GO:0004721">
    <property type="term" value="F:phosphoprotein phosphatase activity"/>
    <property type="evidence" value="ECO:0007669"/>
    <property type="project" value="TreeGrafter"/>
</dbReference>
<dbReference type="InterPro" id="IPR036097">
    <property type="entry name" value="HisK_dim/P_sf"/>
</dbReference>
<evidence type="ECO:0000256" key="2">
    <source>
        <dbReference type="ARBA" id="ARBA00012438"/>
    </source>
</evidence>
<keyword evidence="6" id="KW-0902">Two-component regulatory system</keyword>
<keyword evidence="4" id="KW-0808">Transferase</keyword>
<dbReference type="EMBL" id="JAAHFQ010000690">
    <property type="protein sequence ID" value="NER30979.1"/>
    <property type="molecule type" value="Genomic_DNA"/>
</dbReference>
<evidence type="ECO:0000256" key="5">
    <source>
        <dbReference type="ARBA" id="ARBA00022777"/>
    </source>
</evidence>
<dbReference type="InterPro" id="IPR004358">
    <property type="entry name" value="Sig_transdc_His_kin-like_C"/>
</dbReference>
<evidence type="ECO:0000313" key="8">
    <source>
        <dbReference type="EMBL" id="NER30979.1"/>
    </source>
</evidence>
<name>A0A6B3NCZ8_9CYAN</name>
<evidence type="ECO:0000256" key="4">
    <source>
        <dbReference type="ARBA" id="ARBA00022679"/>
    </source>
</evidence>
<feature type="domain" description="Histidine kinase" evidence="7">
    <location>
        <begin position="197"/>
        <end position="461"/>
    </location>
</feature>
<organism evidence="8">
    <name type="scientific">Symploca sp. SIO1C4</name>
    <dbReference type="NCBI Taxonomy" id="2607765"/>
    <lineage>
        <taxon>Bacteria</taxon>
        <taxon>Bacillati</taxon>
        <taxon>Cyanobacteriota</taxon>
        <taxon>Cyanophyceae</taxon>
        <taxon>Coleofasciculales</taxon>
        <taxon>Coleofasciculaceae</taxon>
        <taxon>Symploca</taxon>
    </lineage>
</organism>
<evidence type="ECO:0000256" key="1">
    <source>
        <dbReference type="ARBA" id="ARBA00000085"/>
    </source>
</evidence>
<dbReference type="EC" id="2.7.13.3" evidence="2"/>